<sequence length="86" mass="10324">MSHQSLHKSDLPVEFNIAILRDILWNQMEKYYRLKDFLTTTQLKVILVVAMLRLVLAYQNYSEFGDLILTWKNGSRKEVLMVWRYS</sequence>
<accession>A0A2P5CRH3</accession>
<evidence type="ECO:0000313" key="1">
    <source>
        <dbReference type="EMBL" id="PON63650.1"/>
    </source>
</evidence>
<keyword evidence="2" id="KW-1185">Reference proteome</keyword>
<dbReference type="Proteomes" id="UP000237105">
    <property type="component" value="Unassembled WGS sequence"/>
</dbReference>
<protein>
    <submittedName>
        <fullName evidence="1">Uncharacterized protein</fullName>
    </submittedName>
</protein>
<evidence type="ECO:0000313" key="2">
    <source>
        <dbReference type="Proteomes" id="UP000237105"/>
    </source>
</evidence>
<dbReference type="EMBL" id="JXTB01000102">
    <property type="protein sequence ID" value="PON63650.1"/>
    <property type="molecule type" value="Genomic_DNA"/>
</dbReference>
<proteinExistence type="predicted"/>
<comment type="caution">
    <text evidence="1">The sequence shown here is derived from an EMBL/GenBank/DDBJ whole genome shotgun (WGS) entry which is preliminary data.</text>
</comment>
<reference evidence="2" key="1">
    <citation type="submission" date="2016-06" db="EMBL/GenBank/DDBJ databases">
        <title>Parallel loss of symbiosis genes in relatives of nitrogen-fixing non-legume Parasponia.</title>
        <authorList>
            <person name="Van Velzen R."/>
            <person name="Holmer R."/>
            <person name="Bu F."/>
            <person name="Rutten L."/>
            <person name="Van Zeijl A."/>
            <person name="Liu W."/>
            <person name="Santuari L."/>
            <person name="Cao Q."/>
            <person name="Sharma T."/>
            <person name="Shen D."/>
            <person name="Roswanjaya Y."/>
            <person name="Wardhani T."/>
            <person name="Kalhor M.S."/>
            <person name="Jansen J."/>
            <person name="Van den Hoogen J."/>
            <person name="Gungor B."/>
            <person name="Hartog M."/>
            <person name="Hontelez J."/>
            <person name="Verver J."/>
            <person name="Yang W.-C."/>
            <person name="Schijlen E."/>
            <person name="Repin R."/>
            <person name="Schilthuizen M."/>
            <person name="Schranz E."/>
            <person name="Heidstra R."/>
            <person name="Miyata K."/>
            <person name="Fedorova E."/>
            <person name="Kohlen W."/>
            <person name="Bisseling T."/>
            <person name="Smit S."/>
            <person name="Geurts R."/>
        </authorList>
    </citation>
    <scope>NUCLEOTIDE SEQUENCE [LARGE SCALE GENOMIC DNA]</scope>
    <source>
        <strain evidence="2">cv. WU1-14</strain>
    </source>
</reference>
<dbReference type="AlphaFoldDB" id="A0A2P5CRH3"/>
<gene>
    <name evidence="1" type="ORF">PanWU01x14_129820</name>
</gene>
<name>A0A2P5CRH3_PARAD</name>
<organism evidence="1 2">
    <name type="scientific">Parasponia andersonii</name>
    <name type="common">Sponia andersonii</name>
    <dbReference type="NCBI Taxonomy" id="3476"/>
    <lineage>
        <taxon>Eukaryota</taxon>
        <taxon>Viridiplantae</taxon>
        <taxon>Streptophyta</taxon>
        <taxon>Embryophyta</taxon>
        <taxon>Tracheophyta</taxon>
        <taxon>Spermatophyta</taxon>
        <taxon>Magnoliopsida</taxon>
        <taxon>eudicotyledons</taxon>
        <taxon>Gunneridae</taxon>
        <taxon>Pentapetalae</taxon>
        <taxon>rosids</taxon>
        <taxon>fabids</taxon>
        <taxon>Rosales</taxon>
        <taxon>Cannabaceae</taxon>
        <taxon>Parasponia</taxon>
    </lineage>
</organism>